<keyword evidence="2" id="KW-1185">Reference proteome</keyword>
<protein>
    <submittedName>
        <fullName evidence="1">Uncharacterized protein</fullName>
    </submittedName>
</protein>
<reference evidence="1" key="1">
    <citation type="submission" date="2019-08" db="EMBL/GenBank/DDBJ databases">
        <title>The genome of the North American firefly Photinus pyralis.</title>
        <authorList>
            <consortium name="Photinus pyralis genome working group"/>
            <person name="Fallon T.R."/>
            <person name="Sander Lower S.E."/>
            <person name="Weng J.-K."/>
        </authorList>
    </citation>
    <scope>NUCLEOTIDE SEQUENCE</scope>
    <source>
        <strain evidence="1">TRF0915ILg1</strain>
        <tissue evidence="1">Whole body</tissue>
    </source>
</reference>
<dbReference type="Proteomes" id="UP000801492">
    <property type="component" value="Unassembled WGS sequence"/>
</dbReference>
<proteinExistence type="predicted"/>
<accession>A0A8K0CE83</accession>
<gene>
    <name evidence="1" type="ORF">ILUMI_22524</name>
</gene>
<organism evidence="1 2">
    <name type="scientific">Ignelater luminosus</name>
    <name type="common">Cucubano</name>
    <name type="synonym">Pyrophorus luminosus</name>
    <dbReference type="NCBI Taxonomy" id="2038154"/>
    <lineage>
        <taxon>Eukaryota</taxon>
        <taxon>Metazoa</taxon>
        <taxon>Ecdysozoa</taxon>
        <taxon>Arthropoda</taxon>
        <taxon>Hexapoda</taxon>
        <taxon>Insecta</taxon>
        <taxon>Pterygota</taxon>
        <taxon>Neoptera</taxon>
        <taxon>Endopterygota</taxon>
        <taxon>Coleoptera</taxon>
        <taxon>Polyphaga</taxon>
        <taxon>Elateriformia</taxon>
        <taxon>Elateroidea</taxon>
        <taxon>Elateridae</taxon>
        <taxon>Agrypninae</taxon>
        <taxon>Pyrophorini</taxon>
        <taxon>Ignelater</taxon>
    </lineage>
</organism>
<comment type="caution">
    <text evidence="1">The sequence shown here is derived from an EMBL/GenBank/DDBJ whole genome shotgun (WGS) entry which is preliminary data.</text>
</comment>
<dbReference type="EMBL" id="VTPC01090314">
    <property type="protein sequence ID" value="KAF2883652.1"/>
    <property type="molecule type" value="Genomic_DNA"/>
</dbReference>
<name>A0A8K0CE83_IGNLU</name>
<sequence>MSIRSTSVRVGWRFKAGRESVEDDERQSGMNHNIKRLHALVAVDRWLAIQMLSVKLDINKEIVCQSALSTLKATVTNVDCYHGRRKSGL</sequence>
<evidence type="ECO:0000313" key="2">
    <source>
        <dbReference type="Proteomes" id="UP000801492"/>
    </source>
</evidence>
<evidence type="ECO:0000313" key="1">
    <source>
        <dbReference type="EMBL" id="KAF2883652.1"/>
    </source>
</evidence>
<dbReference type="AlphaFoldDB" id="A0A8K0CE83"/>